<dbReference type="Gene3D" id="3.10.20.30">
    <property type="match status" value="1"/>
</dbReference>
<evidence type="ECO:0000259" key="1">
    <source>
        <dbReference type="PROSITE" id="PS51085"/>
    </source>
</evidence>
<dbReference type="PROSITE" id="PS00197">
    <property type="entry name" value="2FE2S_FER_1"/>
    <property type="match status" value="1"/>
</dbReference>
<feature type="domain" description="FAD-binding FR-type" evidence="2">
    <location>
        <begin position="1"/>
        <end position="111"/>
    </location>
</feature>
<name>A0ABT7N8B6_9BURK</name>
<dbReference type="InterPro" id="IPR001041">
    <property type="entry name" value="2Fe-2S_ferredoxin-type"/>
</dbReference>
<protein>
    <submittedName>
        <fullName evidence="3">PDR/VanB family oxidoreductase</fullName>
        <ecNumber evidence="3">1.-.-.-</ecNumber>
    </submittedName>
</protein>
<dbReference type="InterPro" id="IPR039261">
    <property type="entry name" value="FNR_nucleotide-bd"/>
</dbReference>
<dbReference type="EC" id="1.-.-.-" evidence="3"/>
<dbReference type="Pfam" id="PF00970">
    <property type="entry name" value="FAD_binding_6"/>
    <property type="match status" value="1"/>
</dbReference>
<dbReference type="PROSITE" id="PS51384">
    <property type="entry name" value="FAD_FR"/>
    <property type="match status" value="1"/>
</dbReference>
<sequence>MLTLRVTEAQSLNPLVRQFRLARQDGGALPGFSAGAHIQVQVTLPDGSRDWRHYSLINPVAQSGVTDAPTEYRIAVRREDEGRGGSRFMHEVLQAGQELVVQAPKNDFPLHDGGDCAVLVAGGIGITPMLSMAAQRCAQGAPVRMHYAGRSRSLMAFLPELGELLGERLDVHADDEAGRPLDIGALLDRCAADERLYVCGPKVMLDAVLAAAQSRGWNTHERIHFELFTTPEVEEGDQPIELVLAQSGKTLTVPADQTILDCLIDNGCDPMFDCKRGECGVCATPVIEGDIDHRDYVLTAREKAEGNVMQICISRCKGKRLVLDI</sequence>
<dbReference type="CDD" id="cd06185">
    <property type="entry name" value="PDR_like"/>
    <property type="match status" value="1"/>
</dbReference>
<evidence type="ECO:0000313" key="4">
    <source>
        <dbReference type="Proteomes" id="UP001174908"/>
    </source>
</evidence>
<dbReference type="PROSITE" id="PS51085">
    <property type="entry name" value="2FE2S_FER_2"/>
    <property type="match status" value="1"/>
</dbReference>
<reference evidence="3" key="1">
    <citation type="submission" date="2023-06" db="EMBL/GenBank/DDBJ databases">
        <authorList>
            <person name="Jiang Y."/>
            <person name="Liu Q."/>
        </authorList>
    </citation>
    <scope>NUCLEOTIDE SEQUENCE</scope>
    <source>
        <strain evidence="3">CGMCC 1.12089</strain>
    </source>
</reference>
<dbReference type="InterPro" id="IPR006058">
    <property type="entry name" value="2Fe2S_fd_BS"/>
</dbReference>
<dbReference type="GO" id="GO:0016491">
    <property type="term" value="F:oxidoreductase activity"/>
    <property type="evidence" value="ECO:0007669"/>
    <property type="project" value="UniProtKB-KW"/>
</dbReference>
<dbReference type="SUPFAM" id="SSF63380">
    <property type="entry name" value="Riboflavin synthase domain-like"/>
    <property type="match status" value="1"/>
</dbReference>
<dbReference type="Pfam" id="PF00175">
    <property type="entry name" value="NAD_binding_1"/>
    <property type="match status" value="1"/>
</dbReference>
<dbReference type="Gene3D" id="3.40.50.80">
    <property type="entry name" value="Nucleotide-binding domain of ferredoxin-NADP reductase (FNR) module"/>
    <property type="match status" value="1"/>
</dbReference>
<gene>
    <name evidence="3" type="ORF">QTH91_06500</name>
</gene>
<dbReference type="Pfam" id="PF00111">
    <property type="entry name" value="Fer2"/>
    <property type="match status" value="1"/>
</dbReference>
<dbReference type="InterPro" id="IPR017938">
    <property type="entry name" value="Riboflavin_synthase-like_b-brl"/>
</dbReference>
<comment type="caution">
    <text evidence="3">The sequence shown here is derived from an EMBL/GenBank/DDBJ whole genome shotgun (WGS) entry which is preliminary data.</text>
</comment>
<dbReference type="PANTHER" id="PTHR47354">
    <property type="entry name" value="NADH OXIDOREDUCTASE HCR"/>
    <property type="match status" value="1"/>
</dbReference>
<dbReference type="Gene3D" id="2.40.30.10">
    <property type="entry name" value="Translation factors"/>
    <property type="match status" value="1"/>
</dbReference>
<accession>A0ABT7N8B6</accession>
<feature type="domain" description="2Fe-2S ferredoxin-type" evidence="1">
    <location>
        <begin position="238"/>
        <end position="325"/>
    </location>
</feature>
<evidence type="ECO:0000313" key="3">
    <source>
        <dbReference type="EMBL" id="MDM0044125.1"/>
    </source>
</evidence>
<dbReference type="InterPro" id="IPR012675">
    <property type="entry name" value="Beta-grasp_dom_sf"/>
</dbReference>
<evidence type="ECO:0000259" key="2">
    <source>
        <dbReference type="PROSITE" id="PS51384"/>
    </source>
</evidence>
<dbReference type="PRINTS" id="PR00409">
    <property type="entry name" value="PHDIOXRDTASE"/>
</dbReference>
<keyword evidence="4" id="KW-1185">Reference proteome</keyword>
<proteinExistence type="predicted"/>
<dbReference type="CDD" id="cd00207">
    <property type="entry name" value="fer2"/>
    <property type="match status" value="1"/>
</dbReference>
<dbReference type="Proteomes" id="UP001174908">
    <property type="component" value="Unassembled WGS sequence"/>
</dbReference>
<dbReference type="InterPro" id="IPR008333">
    <property type="entry name" value="Cbr1-like_FAD-bd_dom"/>
</dbReference>
<dbReference type="EMBL" id="JASZYV010000001">
    <property type="protein sequence ID" value="MDM0044125.1"/>
    <property type="molecule type" value="Genomic_DNA"/>
</dbReference>
<dbReference type="InterPro" id="IPR050415">
    <property type="entry name" value="MRET"/>
</dbReference>
<dbReference type="SUPFAM" id="SSF54292">
    <property type="entry name" value="2Fe-2S ferredoxin-like"/>
    <property type="match status" value="1"/>
</dbReference>
<organism evidence="3 4">
    <name type="scientific">Variovorax dokdonensis</name>
    <dbReference type="NCBI Taxonomy" id="344883"/>
    <lineage>
        <taxon>Bacteria</taxon>
        <taxon>Pseudomonadati</taxon>
        <taxon>Pseudomonadota</taxon>
        <taxon>Betaproteobacteria</taxon>
        <taxon>Burkholderiales</taxon>
        <taxon>Comamonadaceae</taxon>
        <taxon>Variovorax</taxon>
    </lineage>
</organism>
<keyword evidence="3" id="KW-0560">Oxidoreductase</keyword>
<dbReference type="InterPro" id="IPR001433">
    <property type="entry name" value="OxRdtase_FAD/NAD-bd"/>
</dbReference>
<dbReference type="SUPFAM" id="SSF52343">
    <property type="entry name" value="Ferredoxin reductase-like, C-terminal NADP-linked domain"/>
    <property type="match status" value="1"/>
</dbReference>
<dbReference type="InterPro" id="IPR017927">
    <property type="entry name" value="FAD-bd_FR_type"/>
</dbReference>
<dbReference type="PANTHER" id="PTHR47354:SF2">
    <property type="entry name" value="BLR2392 PROTEIN"/>
    <property type="match status" value="1"/>
</dbReference>
<dbReference type="InterPro" id="IPR036010">
    <property type="entry name" value="2Fe-2S_ferredoxin-like_sf"/>
</dbReference>